<dbReference type="InterPro" id="IPR006634">
    <property type="entry name" value="TLC-dom"/>
</dbReference>
<protein>
    <recommendedName>
        <fullName evidence="31">Ras-related protein Rab-34</fullName>
        <ecNumber evidence="8">3.6.5.2</ecNumber>
    </recommendedName>
</protein>
<comment type="caution">
    <text evidence="35">The sequence shown here is derived from an EMBL/GenBank/DDBJ whole genome shotgun (WGS) entry which is preliminary data.</text>
</comment>
<dbReference type="InterPro" id="IPR005225">
    <property type="entry name" value="Small_GTP-bd"/>
</dbReference>
<name>A0A7J5YDK4_DISMA</name>
<dbReference type="GO" id="GO:0030030">
    <property type="term" value="P:cell projection organization"/>
    <property type="evidence" value="ECO:0007669"/>
    <property type="project" value="UniProtKB-KW"/>
</dbReference>
<evidence type="ECO:0000256" key="24">
    <source>
        <dbReference type="ARBA" id="ARBA00023212"/>
    </source>
</evidence>
<evidence type="ECO:0000256" key="4">
    <source>
        <dbReference type="ARBA" id="ARBA00004141"/>
    </source>
</evidence>
<dbReference type="GO" id="GO:0005794">
    <property type="term" value="C:Golgi apparatus"/>
    <property type="evidence" value="ECO:0007669"/>
    <property type="project" value="UniProtKB-SubCell"/>
</dbReference>
<dbReference type="GO" id="GO:0005814">
    <property type="term" value="C:centriole"/>
    <property type="evidence" value="ECO:0007669"/>
    <property type="project" value="UniProtKB-SubCell"/>
</dbReference>
<feature type="transmembrane region" description="Helical" evidence="33">
    <location>
        <begin position="189"/>
        <end position="208"/>
    </location>
</feature>
<keyword evidence="19 33" id="KW-1133">Transmembrane helix</keyword>
<evidence type="ECO:0000256" key="6">
    <source>
        <dbReference type="ARBA" id="ARBA00004616"/>
    </source>
</evidence>
<evidence type="ECO:0000256" key="21">
    <source>
        <dbReference type="ARBA" id="ARBA00023034"/>
    </source>
</evidence>
<comment type="similarity">
    <text evidence="7">Belongs to the small GTPase superfamily. Rab family.</text>
</comment>
<feature type="transmembrane region" description="Helical" evidence="33">
    <location>
        <begin position="118"/>
        <end position="138"/>
    </location>
</feature>
<evidence type="ECO:0000256" key="17">
    <source>
        <dbReference type="ARBA" id="ARBA00022842"/>
    </source>
</evidence>
<evidence type="ECO:0000256" key="23">
    <source>
        <dbReference type="ARBA" id="ARBA00023136"/>
    </source>
</evidence>
<dbReference type="GO" id="GO:0046872">
    <property type="term" value="F:metal ion binding"/>
    <property type="evidence" value="ECO:0007669"/>
    <property type="project" value="UniProtKB-KW"/>
</dbReference>
<dbReference type="AlphaFoldDB" id="A0A7J5YDK4"/>
<organism evidence="35 36">
    <name type="scientific">Dissostichus mawsoni</name>
    <name type="common">Antarctic cod</name>
    <dbReference type="NCBI Taxonomy" id="36200"/>
    <lineage>
        <taxon>Eukaryota</taxon>
        <taxon>Metazoa</taxon>
        <taxon>Chordata</taxon>
        <taxon>Craniata</taxon>
        <taxon>Vertebrata</taxon>
        <taxon>Euteleostomi</taxon>
        <taxon>Actinopterygii</taxon>
        <taxon>Neopterygii</taxon>
        <taxon>Teleostei</taxon>
        <taxon>Neoteleostei</taxon>
        <taxon>Acanthomorphata</taxon>
        <taxon>Eupercaria</taxon>
        <taxon>Perciformes</taxon>
        <taxon>Notothenioidei</taxon>
        <taxon>Nototheniidae</taxon>
        <taxon>Dissostichus</taxon>
    </lineage>
</organism>
<keyword evidence="13" id="KW-0479">Metal-binding</keyword>
<dbReference type="Pfam" id="PF03798">
    <property type="entry name" value="TRAM_LAG1_CLN8"/>
    <property type="match status" value="1"/>
</dbReference>
<evidence type="ECO:0000256" key="25">
    <source>
        <dbReference type="ARBA" id="ARBA00023273"/>
    </source>
</evidence>
<dbReference type="SMART" id="SM00174">
    <property type="entry name" value="RHO"/>
    <property type="match status" value="1"/>
</dbReference>
<dbReference type="EC" id="3.6.5.2" evidence="8"/>
<evidence type="ECO:0000256" key="16">
    <source>
        <dbReference type="ARBA" id="ARBA00022801"/>
    </source>
</evidence>
<evidence type="ECO:0000256" key="13">
    <source>
        <dbReference type="ARBA" id="ARBA00022723"/>
    </source>
</evidence>
<evidence type="ECO:0000256" key="32">
    <source>
        <dbReference type="PROSITE-ProRule" id="PRU00205"/>
    </source>
</evidence>
<dbReference type="InterPro" id="IPR001806">
    <property type="entry name" value="Small_GTPase"/>
</dbReference>
<dbReference type="InterPro" id="IPR050227">
    <property type="entry name" value="Rab"/>
</dbReference>
<evidence type="ECO:0000256" key="1">
    <source>
        <dbReference type="ARBA" id="ARBA00001946"/>
    </source>
</evidence>
<dbReference type="EMBL" id="JAAKFY010000013">
    <property type="protein sequence ID" value="KAF3847542.1"/>
    <property type="molecule type" value="Genomic_DNA"/>
</dbReference>
<dbReference type="Pfam" id="PF00071">
    <property type="entry name" value="Ras"/>
    <property type="match status" value="1"/>
</dbReference>
<keyword evidence="18" id="KW-0653">Protein transport</keyword>
<keyword evidence="36" id="KW-1185">Reference proteome</keyword>
<keyword evidence="11" id="KW-0597">Phosphoprotein</keyword>
<keyword evidence="26" id="KW-0449">Lipoprotein</keyword>
<evidence type="ECO:0000256" key="8">
    <source>
        <dbReference type="ARBA" id="ARBA00011984"/>
    </source>
</evidence>
<sequence>MDALVSVLKSHPGSTVLVFALIFRLIHRLLQRLPVPKVVKQDDHTWNVVVWPETLINLHSYYTSLSYLLVCVSTGYFVQDAGDIILTGHARASWEFLIHHSLVISCFMYSLYTKLYVGGAVIALFVEVNSVTLHLRLLLKLANAQSSPMYQINKYLNIFTYITFRLSTQFYLTWYIVHNYTWLDNGSFFLASMIAMNIMILIYFYRLLRADFFPRSWRSPNAKKWTDRLCAAVHLPQCLYKKNKYSSFPPAGERAEDIWEERKENLSQQQRRRLQAGALMNQRIKADLDTMSVLPPVRKDRVIAQLPQCFRKEAAFHTKEDFNNKVKTACQEQRTGTVGFKISKVIVVGDLAVGKTCLINRFCKDAFDKNYKATIGVDFEMERFEVLGVPFSLQLWDTAGQERFKCIASTYYRGAQIVIIAFDVTDIASLDHVRQWLEDALKENDPTAVQLFIVGTKKDLSSPAQYSQIEQDALKLAQEITAEYWAVSSLTGENVKEFFFRVASLAFETNVLAELEKSGPRQIGGIHAKQCECFNKEETAKLLSVRRFEGGKD</sequence>
<evidence type="ECO:0000256" key="28">
    <source>
        <dbReference type="ARBA" id="ARBA00023329"/>
    </source>
</evidence>
<keyword evidence="14" id="KW-0547">Nucleotide-binding</keyword>
<keyword evidence="17" id="KW-0460">Magnesium</keyword>
<dbReference type="SUPFAM" id="SSF52540">
    <property type="entry name" value="P-loop containing nucleoside triphosphate hydrolases"/>
    <property type="match status" value="1"/>
</dbReference>
<evidence type="ECO:0000256" key="10">
    <source>
        <dbReference type="ARBA" id="ARBA00022490"/>
    </source>
</evidence>
<dbReference type="NCBIfam" id="TIGR00231">
    <property type="entry name" value="small_GTP"/>
    <property type="match status" value="1"/>
</dbReference>
<dbReference type="SMART" id="SM00173">
    <property type="entry name" value="RAS"/>
    <property type="match status" value="1"/>
</dbReference>
<evidence type="ECO:0000256" key="5">
    <source>
        <dbReference type="ARBA" id="ARBA00004555"/>
    </source>
</evidence>
<keyword evidence="28" id="KW-0968">Cytoplasmic vesicle</keyword>
<keyword evidence="12 32" id="KW-0812">Transmembrane</keyword>
<evidence type="ECO:0000256" key="2">
    <source>
        <dbReference type="ARBA" id="ARBA00004114"/>
    </source>
</evidence>
<keyword evidence="21" id="KW-0333">Golgi apparatus</keyword>
<evidence type="ECO:0000313" key="35">
    <source>
        <dbReference type="EMBL" id="KAF3847542.1"/>
    </source>
</evidence>
<evidence type="ECO:0000256" key="15">
    <source>
        <dbReference type="ARBA" id="ARBA00022794"/>
    </source>
</evidence>
<dbReference type="PANTHER" id="PTHR47977">
    <property type="entry name" value="RAS-RELATED PROTEIN RAB"/>
    <property type="match status" value="1"/>
</dbReference>
<keyword evidence="9" id="KW-0813">Transport</keyword>
<dbReference type="FunFam" id="3.40.50.300:FF:000748">
    <property type="entry name" value="ras-related protein Rab-34 isoform X2"/>
    <property type="match status" value="1"/>
</dbReference>
<evidence type="ECO:0000256" key="26">
    <source>
        <dbReference type="ARBA" id="ARBA00023288"/>
    </source>
</evidence>
<evidence type="ECO:0000313" key="36">
    <source>
        <dbReference type="Proteomes" id="UP000518266"/>
    </source>
</evidence>
<proteinExistence type="inferred from homology"/>
<keyword evidence="24" id="KW-0206">Cytoskeleton</keyword>
<evidence type="ECO:0000256" key="14">
    <source>
        <dbReference type="ARBA" id="ARBA00022741"/>
    </source>
</evidence>
<dbReference type="InterPro" id="IPR027417">
    <property type="entry name" value="P-loop_NTPase"/>
</dbReference>
<dbReference type="Proteomes" id="UP000518266">
    <property type="component" value="Unassembled WGS sequence"/>
</dbReference>
<dbReference type="PROSITE" id="PS51419">
    <property type="entry name" value="RAB"/>
    <property type="match status" value="1"/>
</dbReference>
<keyword evidence="25" id="KW-0966">Cell projection</keyword>
<dbReference type="PRINTS" id="PR00449">
    <property type="entry name" value="RASTRNSFRMNG"/>
</dbReference>
<evidence type="ECO:0000256" key="22">
    <source>
        <dbReference type="ARBA" id="ARBA00023134"/>
    </source>
</evidence>
<dbReference type="OrthoDB" id="413584at2759"/>
<evidence type="ECO:0000256" key="9">
    <source>
        <dbReference type="ARBA" id="ARBA00022448"/>
    </source>
</evidence>
<evidence type="ECO:0000256" key="11">
    <source>
        <dbReference type="ARBA" id="ARBA00022553"/>
    </source>
</evidence>
<keyword evidence="15" id="KW-0970">Cilium biogenesis/degradation</keyword>
<dbReference type="CDD" id="cd04108">
    <property type="entry name" value="Rab36_Rab34"/>
    <property type="match status" value="1"/>
</dbReference>
<evidence type="ECO:0000256" key="20">
    <source>
        <dbReference type="ARBA" id="ARBA00022990"/>
    </source>
</evidence>
<evidence type="ECO:0000256" key="29">
    <source>
        <dbReference type="ARBA" id="ARBA00047660"/>
    </source>
</evidence>
<dbReference type="PROSITE" id="PS50922">
    <property type="entry name" value="TLC"/>
    <property type="match status" value="1"/>
</dbReference>
<keyword evidence="23 32" id="KW-0472">Membrane</keyword>
<dbReference type="PROSITE" id="PS51420">
    <property type="entry name" value="RHO"/>
    <property type="match status" value="1"/>
</dbReference>
<reference evidence="35 36" key="1">
    <citation type="submission" date="2020-03" db="EMBL/GenBank/DDBJ databases">
        <title>Dissostichus mawsoni Genome sequencing and assembly.</title>
        <authorList>
            <person name="Park H."/>
        </authorList>
    </citation>
    <scope>NUCLEOTIDE SEQUENCE [LARGE SCALE GENOMIC DNA]</scope>
    <source>
        <strain evidence="35">DM0001</strain>
        <tissue evidence="35">Muscle</tissue>
    </source>
</reference>
<feature type="transmembrane region" description="Helical" evidence="33">
    <location>
        <begin position="158"/>
        <end position="177"/>
    </location>
</feature>
<evidence type="ECO:0000256" key="27">
    <source>
        <dbReference type="ARBA" id="ARBA00023289"/>
    </source>
</evidence>
<dbReference type="SMART" id="SM00176">
    <property type="entry name" value="RAN"/>
    <property type="match status" value="1"/>
</dbReference>
<dbReference type="GO" id="GO:0003925">
    <property type="term" value="F:G protein activity"/>
    <property type="evidence" value="ECO:0007669"/>
    <property type="project" value="UniProtKB-EC"/>
</dbReference>
<keyword evidence="20" id="KW-0007">Acetylation</keyword>
<gene>
    <name evidence="35" type="ORF">F7725_020570</name>
</gene>
<evidence type="ECO:0000256" key="3">
    <source>
        <dbReference type="ARBA" id="ARBA00004138"/>
    </source>
</evidence>
<evidence type="ECO:0000256" key="33">
    <source>
        <dbReference type="SAM" id="Phobius"/>
    </source>
</evidence>
<dbReference type="PROSITE" id="PS51421">
    <property type="entry name" value="RAS"/>
    <property type="match status" value="1"/>
</dbReference>
<feature type="domain" description="TLC" evidence="34">
    <location>
        <begin position="13"/>
        <end position="216"/>
    </location>
</feature>
<comment type="catalytic activity">
    <reaction evidence="29">
        <text>GTP + H2O = GDP + phosphate + H(+)</text>
        <dbReference type="Rhea" id="RHEA:19669"/>
        <dbReference type="ChEBI" id="CHEBI:15377"/>
        <dbReference type="ChEBI" id="CHEBI:15378"/>
        <dbReference type="ChEBI" id="CHEBI:37565"/>
        <dbReference type="ChEBI" id="CHEBI:43474"/>
        <dbReference type="ChEBI" id="CHEBI:58189"/>
        <dbReference type="EC" id="3.6.5.2"/>
    </reaction>
    <physiologicalReaction direction="left-to-right" evidence="29">
        <dbReference type="Rhea" id="RHEA:19670"/>
    </physiologicalReaction>
</comment>
<evidence type="ECO:0000256" key="19">
    <source>
        <dbReference type="ARBA" id="ARBA00022989"/>
    </source>
</evidence>
<comment type="cofactor">
    <cofactor evidence="1">
        <name>Mg(2+)</name>
        <dbReference type="ChEBI" id="CHEBI:18420"/>
    </cofactor>
</comment>
<evidence type="ECO:0000256" key="7">
    <source>
        <dbReference type="ARBA" id="ARBA00006270"/>
    </source>
</evidence>
<evidence type="ECO:0000259" key="34">
    <source>
        <dbReference type="PROSITE" id="PS50922"/>
    </source>
</evidence>
<evidence type="ECO:0000256" key="31">
    <source>
        <dbReference type="ARBA" id="ARBA00067829"/>
    </source>
</evidence>
<dbReference type="GO" id="GO:0015031">
    <property type="term" value="P:protein transport"/>
    <property type="evidence" value="ECO:0007669"/>
    <property type="project" value="UniProtKB-KW"/>
</dbReference>
<dbReference type="GO" id="GO:0030670">
    <property type="term" value="C:phagocytic vesicle membrane"/>
    <property type="evidence" value="ECO:0007669"/>
    <property type="project" value="UniProtKB-SubCell"/>
</dbReference>
<dbReference type="GO" id="GO:0005929">
    <property type="term" value="C:cilium"/>
    <property type="evidence" value="ECO:0007669"/>
    <property type="project" value="UniProtKB-SubCell"/>
</dbReference>
<keyword evidence="27" id="KW-0636">Prenylation</keyword>
<dbReference type="GO" id="GO:0005525">
    <property type="term" value="F:GTP binding"/>
    <property type="evidence" value="ECO:0007669"/>
    <property type="project" value="UniProtKB-KW"/>
</dbReference>
<keyword evidence="16" id="KW-0378">Hydrolase</keyword>
<dbReference type="SMART" id="SM00175">
    <property type="entry name" value="RAB"/>
    <property type="match status" value="1"/>
</dbReference>
<comment type="subcellular location">
    <subcellularLocation>
        <location evidence="3">Cell projection</location>
        <location evidence="3">Cilium</location>
    </subcellularLocation>
    <subcellularLocation>
        <location evidence="2">Cytoplasm</location>
        <location evidence="2">Cytoskeleton</location>
        <location evidence="2">Microtubule organizing center</location>
        <location evidence="2">Centrosome</location>
        <location evidence="2">Centriole</location>
    </subcellularLocation>
    <subcellularLocation>
        <location evidence="6">Cytoplasmic vesicle</location>
        <location evidence="6">Phagosome membrane</location>
        <topology evidence="6">Lipid-anchor</topology>
        <orientation evidence="6">Cytoplasmic side</orientation>
    </subcellularLocation>
    <subcellularLocation>
        <location evidence="5">Golgi apparatus</location>
    </subcellularLocation>
    <subcellularLocation>
        <location evidence="4">Membrane</location>
        <topology evidence="4">Multi-pass membrane protein</topology>
    </subcellularLocation>
</comment>
<evidence type="ECO:0000256" key="12">
    <source>
        <dbReference type="ARBA" id="ARBA00022692"/>
    </source>
</evidence>
<dbReference type="SMART" id="SM00724">
    <property type="entry name" value="TLC"/>
    <property type="match status" value="1"/>
</dbReference>
<keyword evidence="10" id="KW-0963">Cytoplasm</keyword>
<accession>A0A7J5YDK4</accession>
<evidence type="ECO:0000256" key="30">
    <source>
        <dbReference type="ARBA" id="ARBA00062850"/>
    </source>
</evidence>
<feature type="transmembrane region" description="Helical" evidence="33">
    <location>
        <begin position="12"/>
        <end position="30"/>
    </location>
</feature>
<dbReference type="Gene3D" id="3.40.50.300">
    <property type="entry name" value="P-loop containing nucleotide triphosphate hydrolases"/>
    <property type="match status" value="1"/>
</dbReference>
<comment type="subunit">
    <text evidence="30">Interacts with RILP. The GTP-bound form interacts with REP15.</text>
</comment>
<evidence type="ECO:0000256" key="18">
    <source>
        <dbReference type="ARBA" id="ARBA00022927"/>
    </source>
</evidence>
<keyword evidence="22" id="KW-0342">GTP-binding</keyword>